<evidence type="ECO:0000313" key="5">
    <source>
        <dbReference type="Proteomes" id="UP001058003"/>
    </source>
</evidence>
<evidence type="ECO:0000256" key="1">
    <source>
        <dbReference type="SAM" id="Coils"/>
    </source>
</evidence>
<keyword evidence="1" id="KW-0175">Coiled coil</keyword>
<dbReference type="InterPro" id="IPR058502">
    <property type="entry name" value="PLL-like_beta-prop"/>
</dbReference>
<dbReference type="OrthoDB" id="7671932at2"/>
<protein>
    <recommendedName>
        <fullName evidence="3">PLL-like beta propeller domain-containing protein</fullName>
    </recommendedName>
</protein>
<dbReference type="EMBL" id="CP073767">
    <property type="protein sequence ID" value="UWZ60268.1"/>
    <property type="molecule type" value="Genomic_DNA"/>
</dbReference>
<dbReference type="CDD" id="cd22954">
    <property type="entry name" value="PLL_lectin"/>
    <property type="match status" value="1"/>
</dbReference>
<proteinExistence type="predicted"/>
<organism evidence="4 5">
    <name type="scientific">Dactylosporangium aurantiacum</name>
    <dbReference type="NCBI Taxonomy" id="35754"/>
    <lineage>
        <taxon>Bacteria</taxon>
        <taxon>Bacillati</taxon>
        <taxon>Actinomycetota</taxon>
        <taxon>Actinomycetes</taxon>
        <taxon>Micromonosporales</taxon>
        <taxon>Micromonosporaceae</taxon>
        <taxon>Dactylosporangium</taxon>
    </lineage>
</organism>
<dbReference type="InterPro" id="IPR006624">
    <property type="entry name" value="Beta-propeller_rpt_TECPR"/>
</dbReference>
<dbReference type="Gene3D" id="2.120.10.70">
    <property type="entry name" value="Fucose-specific lectin"/>
    <property type="match status" value="1"/>
</dbReference>
<dbReference type="AlphaFoldDB" id="A0A9Q9IWM8"/>
<evidence type="ECO:0000259" key="3">
    <source>
        <dbReference type="Pfam" id="PF26607"/>
    </source>
</evidence>
<gene>
    <name evidence="4" type="ORF">Daura_20775</name>
</gene>
<dbReference type="SUPFAM" id="SSF89372">
    <property type="entry name" value="Fucose-specific lectin"/>
    <property type="match status" value="1"/>
</dbReference>
<sequence>MNSSTLRSRAGRALLAGLAALAVAGPGAQPASAGPGDELEEYGKYAGHVKTAYDVYQKFFGNEMTLQRAVDELQSAIAEVSEQIDGVLDEVGEVAAADVETCARTALVTFADIESLSVDSAQDFATDATECVARARAYINVVDNRAAVDVMSYALNALGPVALFARANVGFGPALLRDELVAANRRAVERLEPNCLASPLWGDALPGRPVEVQLACTAFNGRVGYDVTWAMLTRADPLPPFDFSHARDRALELSSAPIAEETLATLLGPGPASGSSIAAGAGLDGALRVCGTSSSDGIFCRSGSSAWSQLDGELHSVAVERNDDGRLELFGVNREGTLWHRWQTGAADWSGWASLGGPFTSVAVARNGQGRLELFATYLDGAVRHRWQNVKNTTTDWSGWSSLGGTARFVAAEANGDGRVEVFAIDAAGGLSHRWQLAAGGWSGWSPFDGSLRSVALARNSDQRLELFGTNRDGMVWHRWQLATGGWSSWSRIDGSYAGVAADGGTDGHVELFAVDAAGKLFRREQTAASWTAYDSGLRLRP</sequence>
<evidence type="ECO:0000313" key="4">
    <source>
        <dbReference type="EMBL" id="UWZ60268.1"/>
    </source>
</evidence>
<feature type="domain" description="PLL-like beta propeller" evidence="3">
    <location>
        <begin position="302"/>
        <end position="535"/>
    </location>
</feature>
<dbReference type="Proteomes" id="UP001058003">
    <property type="component" value="Chromosome"/>
</dbReference>
<dbReference type="KEGG" id="daur:Daura_20775"/>
<dbReference type="Pfam" id="PF26607">
    <property type="entry name" value="DUF8189"/>
    <property type="match status" value="1"/>
</dbReference>
<keyword evidence="2" id="KW-0732">Signal</keyword>
<dbReference type="RefSeq" id="WP_156090198.1">
    <property type="nucleotide sequence ID" value="NZ_CP073767.1"/>
</dbReference>
<dbReference type="SMART" id="SM00706">
    <property type="entry name" value="TECPR"/>
    <property type="match status" value="3"/>
</dbReference>
<keyword evidence="5" id="KW-1185">Reference proteome</keyword>
<reference evidence="4" key="1">
    <citation type="submission" date="2021-04" db="EMBL/GenBank/DDBJ databases">
        <title>Dactylosporangium aurantiacum NRRL B-8018 full assembly.</title>
        <authorList>
            <person name="Hartkoorn R.C."/>
            <person name="Beaudoing E."/>
            <person name="Hot D."/>
        </authorList>
    </citation>
    <scope>NUCLEOTIDE SEQUENCE</scope>
    <source>
        <strain evidence="4">NRRL B-8018</strain>
    </source>
</reference>
<evidence type="ECO:0000256" key="2">
    <source>
        <dbReference type="SAM" id="SignalP"/>
    </source>
</evidence>
<feature type="chain" id="PRO_5040139924" description="PLL-like beta propeller domain-containing protein" evidence="2">
    <location>
        <begin position="34"/>
        <end position="542"/>
    </location>
</feature>
<accession>A0A9Q9IWM8</accession>
<feature type="signal peptide" evidence="2">
    <location>
        <begin position="1"/>
        <end position="33"/>
    </location>
</feature>
<feature type="coiled-coil region" evidence="1">
    <location>
        <begin position="63"/>
        <end position="90"/>
    </location>
</feature>
<name>A0A9Q9IWM8_9ACTN</name>